<dbReference type="CDD" id="cd09034">
    <property type="entry name" value="BRO1_Alix_like"/>
    <property type="match status" value="1"/>
</dbReference>
<evidence type="ECO:0000313" key="3">
    <source>
        <dbReference type="EMBL" id="KJP88012.1"/>
    </source>
</evidence>
<feature type="coiled-coil region" evidence="1">
    <location>
        <begin position="718"/>
        <end position="752"/>
    </location>
</feature>
<proteinExistence type="predicted"/>
<dbReference type="AlphaFoldDB" id="A0A0D9QMI6"/>
<dbReference type="SMART" id="SM01041">
    <property type="entry name" value="BRO1"/>
    <property type="match status" value="1"/>
</dbReference>
<feature type="domain" description="BRO1" evidence="2">
    <location>
        <begin position="21"/>
        <end position="412"/>
    </location>
</feature>
<accession>A0A0D9QMI6</accession>
<dbReference type="EMBL" id="KQ001666">
    <property type="protein sequence ID" value="KJP88012.1"/>
    <property type="molecule type" value="Genomic_DNA"/>
</dbReference>
<reference evidence="3 4" key="1">
    <citation type="submission" date="2014-03" db="EMBL/GenBank/DDBJ databases">
        <title>The Genome Sequence of Plasmodium fragile nilgiri.</title>
        <authorList>
            <consortium name="The Broad Institute Genomics Platform"/>
            <consortium name="The Broad Institute Genome Sequencing Center for Infectious Disease"/>
            <person name="Neafsey D."/>
            <person name="Duraisingh M."/>
            <person name="Young S.K."/>
            <person name="Zeng Q."/>
            <person name="Gargeya S."/>
            <person name="Abouelleil A."/>
            <person name="Alvarado L."/>
            <person name="Chapman S.B."/>
            <person name="Gainer-Dewar J."/>
            <person name="Goldberg J."/>
            <person name="Griggs A."/>
            <person name="Gujja S."/>
            <person name="Hansen M."/>
            <person name="Howarth C."/>
            <person name="Imamovic A."/>
            <person name="Larimer J."/>
            <person name="Pearson M."/>
            <person name="Poon T.W."/>
            <person name="Priest M."/>
            <person name="Roberts A."/>
            <person name="Saif S."/>
            <person name="Shea T."/>
            <person name="Sykes S."/>
            <person name="Wortman J."/>
            <person name="Nusbaum C."/>
            <person name="Birren B."/>
        </authorList>
    </citation>
    <scope>NUCLEOTIDE SEQUENCE [LARGE SCALE GENOMIC DNA]</scope>
    <source>
        <strain evidence="4">nilgiri</strain>
    </source>
</reference>
<evidence type="ECO:0000259" key="2">
    <source>
        <dbReference type="SMART" id="SM01041"/>
    </source>
</evidence>
<dbReference type="Proteomes" id="UP000054561">
    <property type="component" value="Unassembled WGS sequence"/>
</dbReference>
<protein>
    <recommendedName>
        <fullName evidence="2">BRO1 domain-containing protein</fullName>
    </recommendedName>
</protein>
<keyword evidence="1" id="KW-0175">Coiled coil</keyword>
<gene>
    <name evidence="3" type="ORF">AK88_02287</name>
</gene>
<dbReference type="InterPro" id="IPR038499">
    <property type="entry name" value="BRO1_sf"/>
</dbReference>
<name>A0A0D9QMI6_PLAFR</name>
<dbReference type="Pfam" id="PF03097">
    <property type="entry name" value="BRO1"/>
    <property type="match status" value="1"/>
</dbReference>
<dbReference type="VEuPathDB" id="PlasmoDB:AK88_02287"/>
<evidence type="ECO:0000256" key="1">
    <source>
        <dbReference type="SAM" id="Coils"/>
    </source>
</evidence>
<evidence type="ECO:0000313" key="4">
    <source>
        <dbReference type="Proteomes" id="UP000054561"/>
    </source>
</evidence>
<keyword evidence="4" id="KW-1185">Reference proteome</keyword>
<organism evidence="3 4">
    <name type="scientific">Plasmodium fragile</name>
    <dbReference type="NCBI Taxonomy" id="5857"/>
    <lineage>
        <taxon>Eukaryota</taxon>
        <taxon>Sar</taxon>
        <taxon>Alveolata</taxon>
        <taxon>Apicomplexa</taxon>
        <taxon>Aconoidasida</taxon>
        <taxon>Haemosporida</taxon>
        <taxon>Plasmodiidae</taxon>
        <taxon>Plasmodium</taxon>
        <taxon>Plasmodium (Plasmodium)</taxon>
    </lineage>
</organism>
<sequence>MQVVCDFAHLKMLHGTVSIGKIIYTNLKQLAKNQNYRFDEEIENFSKMREKIITVQNKGVNANLLKMYKEYLFYFETFRKKNLLKEKKKLLWTNDAFDEYKRVEYEFEQEHILIIFNIGLVAATMLKMKKNSDDVKMLNRMSKDVVEIFNYLFVNMNEDKIPQLPDINCLTCYLFLCISLAYHENMFYNTALAKKYKRNLLAKLSFNIHCHFKNALLCLEGKDLHLFFKNPSRISPSSSSSSEIRSNLQHVRSSNSVFYNFVKVNKMIFICISNFHTALKYATVLHAESSEDNIKIEKYDVEKIGEIICRLKYSQENVHKCVELCKKYNFNINLTSLREKIQTAIEYFEYENRNIYFEVIPSYESLSEIKGTSEVIKLKDIDVSSIYIKGENISCSLKLLFNEKAELVYNLYNNEATSVYNTFYKQFVTLQDQYKLINLSYRKNVLLTLHNIIINTYNKITNVYKPSHFENNLNFLQNMEQNLKEILTQVENSLTAEHTNHVEFQRKFLNVGINQESVNSYNSFLYHLNIFKKSLEEIHSSVESFRKFLHDHQMHFQICQMDVSTFAKYIVDDLNTCTDVKIESLDHEYCYYKNLLSDDKENETNSVSSIGDLSEVSSTTSPSLNYFDFHAFLKNQNLTYGTQNSHGASEKNLFHYDVVNNYINVHSEEKLFFIILAIYFSLSIQLTAFGADLEELKGSMHDVFLNSISEERDEDKLNDLLQKQKAALSTKKDKLEENVASFEKNLNQFYDHYHEYNKLDYFKTIEDLNTFSNNLMGTVERLNEMNKKHSYTLKNSLVFKDDINRYIYMRESERSTIRVQQVPNGYSRNIPNRQEHFY</sequence>
<dbReference type="InterPro" id="IPR004328">
    <property type="entry name" value="BRO1_dom"/>
</dbReference>
<dbReference type="OrthoDB" id="370520at2759"/>
<dbReference type="Gene3D" id="1.25.40.280">
    <property type="entry name" value="alix/aip1 like domains"/>
    <property type="match status" value="1"/>
</dbReference>
<dbReference type="OMA" id="LAYHENM"/>
<dbReference type="RefSeq" id="XP_012335341.1">
    <property type="nucleotide sequence ID" value="XM_012479918.1"/>
</dbReference>
<dbReference type="GeneID" id="24267601"/>